<organism evidence="1 2">
    <name type="scientific">Gossypium arboreum</name>
    <name type="common">Tree cotton</name>
    <name type="synonym">Gossypium nanking</name>
    <dbReference type="NCBI Taxonomy" id="29729"/>
    <lineage>
        <taxon>Eukaryota</taxon>
        <taxon>Viridiplantae</taxon>
        <taxon>Streptophyta</taxon>
        <taxon>Embryophyta</taxon>
        <taxon>Tracheophyta</taxon>
        <taxon>Spermatophyta</taxon>
        <taxon>Magnoliopsida</taxon>
        <taxon>eudicotyledons</taxon>
        <taxon>Gunneridae</taxon>
        <taxon>Pentapetalae</taxon>
        <taxon>rosids</taxon>
        <taxon>malvids</taxon>
        <taxon>Malvales</taxon>
        <taxon>Malvaceae</taxon>
        <taxon>Malvoideae</taxon>
        <taxon>Gossypium</taxon>
    </lineage>
</organism>
<dbReference type="Proteomes" id="UP000032142">
    <property type="component" value="Unassembled WGS sequence"/>
</dbReference>
<evidence type="ECO:0000313" key="2">
    <source>
        <dbReference type="Proteomes" id="UP000032142"/>
    </source>
</evidence>
<name>A0A0B0PL57_GOSAR</name>
<keyword evidence="2" id="KW-1185">Reference proteome</keyword>
<dbReference type="AlphaFoldDB" id="A0A0B0PL57"/>
<reference evidence="2" key="1">
    <citation type="submission" date="2014-09" db="EMBL/GenBank/DDBJ databases">
        <authorList>
            <person name="Mudge J."/>
            <person name="Ramaraj T."/>
            <person name="Lindquist I.E."/>
            <person name="Bharti A.K."/>
            <person name="Sundararajan A."/>
            <person name="Cameron C.T."/>
            <person name="Woodward J.E."/>
            <person name="May G.D."/>
            <person name="Brubaker C."/>
            <person name="Broadhvest J."/>
            <person name="Wilkins T.A."/>
        </authorList>
    </citation>
    <scope>NUCLEOTIDE SEQUENCE</scope>
    <source>
        <strain evidence="2">cv. AKA8401</strain>
    </source>
</reference>
<dbReference type="EMBL" id="KN440186">
    <property type="protein sequence ID" value="KHG27183.1"/>
    <property type="molecule type" value="Genomic_DNA"/>
</dbReference>
<accession>A0A0B0PL57</accession>
<proteinExistence type="predicted"/>
<sequence>MVSSSNTNYMVYCYWTNLLIECM</sequence>
<gene>
    <name evidence="1" type="ORF">F383_33817</name>
</gene>
<protein>
    <submittedName>
        <fullName evidence="1">Uncharacterized protein</fullName>
    </submittedName>
</protein>
<evidence type="ECO:0000313" key="1">
    <source>
        <dbReference type="EMBL" id="KHG27183.1"/>
    </source>
</evidence>